<feature type="domain" description="Tyrosinase copper-binding" evidence="9">
    <location>
        <begin position="131"/>
        <end position="148"/>
    </location>
</feature>
<evidence type="ECO:0000256" key="8">
    <source>
        <dbReference type="SAM" id="SignalP"/>
    </source>
</evidence>
<evidence type="ECO:0000256" key="6">
    <source>
        <dbReference type="ARBA" id="ARBA00023008"/>
    </source>
</evidence>
<dbReference type="PANTHER" id="PTHR11474">
    <property type="entry name" value="TYROSINASE FAMILY MEMBER"/>
    <property type="match status" value="1"/>
</dbReference>
<dbReference type="PROSITE" id="PS00497">
    <property type="entry name" value="TYROSINASE_1"/>
    <property type="match status" value="1"/>
</dbReference>
<keyword evidence="7" id="KW-1015">Disulfide bond</keyword>
<keyword evidence="3" id="KW-0479">Metal-binding</keyword>
<evidence type="ECO:0000256" key="3">
    <source>
        <dbReference type="ARBA" id="ARBA00022723"/>
    </source>
</evidence>
<organism evidence="11 12">
    <name type="scientific">Sphagnum troendelagicum</name>
    <dbReference type="NCBI Taxonomy" id="128251"/>
    <lineage>
        <taxon>Eukaryota</taxon>
        <taxon>Viridiplantae</taxon>
        <taxon>Streptophyta</taxon>
        <taxon>Embryophyta</taxon>
        <taxon>Bryophyta</taxon>
        <taxon>Sphagnophytina</taxon>
        <taxon>Sphagnopsida</taxon>
        <taxon>Sphagnales</taxon>
        <taxon>Sphagnaceae</taxon>
        <taxon>Sphagnum</taxon>
    </lineage>
</organism>
<dbReference type="InterPro" id="IPR002227">
    <property type="entry name" value="Tyrosinase_Cu-bd"/>
</dbReference>
<evidence type="ECO:0000313" key="12">
    <source>
        <dbReference type="Proteomes" id="UP001497512"/>
    </source>
</evidence>
<evidence type="ECO:0000256" key="5">
    <source>
        <dbReference type="ARBA" id="ARBA00023002"/>
    </source>
</evidence>
<evidence type="ECO:0000259" key="10">
    <source>
        <dbReference type="PROSITE" id="PS00498"/>
    </source>
</evidence>
<sequence>MANKWVVRPEGVIMVSLVLLTFSCTRRVQGLPFPAPDFKNCNNSEGCCPPPYNGALIQDFYVFDPTLPMRIRQPAHLLDDAYIAKYQRAYQLLRELPDSDGRSWKNQGKLHCAYCNAAFYFPIDKSRLEIHYGWLFFAWHRFFLYFHERILAKLLDDDTFALPFWNWDNQSTDPPLANVLPYAFANKKYQNKSSSLYDVNRNVCTKRPNIIDLQSTLECVNQTATLKASLREANNRIMYNQMVTGAPIRRLFFGESYELGGVAGLGAGTMEAIPHGTVHFWTGNPKATVEFADMGIFRYSAYDPTFFAHHGNVDRLWEVWKALPGGNRKDITDSDYLNTEFLFYDENGNLVKVKISQALNHISTLRYKYANVPNLWIHSGSDAAYKSCFPASTTEINKMILNTHALNTSNLNTFANSTITFSVQRPAKKQLHGEEVLVIGGVNVTGSEFKFLIQAFLYFPTANVNTSITCPQFFGVLSNPALTFGDTVPDSKKEWRLALTSKLQSLSMDQFSHVVVTLVEATGSFPQYLQLKLTAKIVYFEY</sequence>
<dbReference type="PROSITE" id="PS00498">
    <property type="entry name" value="TYROSINASE_2"/>
    <property type="match status" value="1"/>
</dbReference>
<evidence type="ECO:0000256" key="7">
    <source>
        <dbReference type="ARBA" id="ARBA00023157"/>
    </source>
</evidence>
<dbReference type="InterPro" id="IPR050316">
    <property type="entry name" value="Tyrosinase/Hemocyanin"/>
</dbReference>
<dbReference type="Pfam" id="PF12142">
    <property type="entry name" value="PPO1_DWL"/>
    <property type="match status" value="1"/>
</dbReference>
<dbReference type="EMBL" id="OZ019905">
    <property type="protein sequence ID" value="CAK9201334.1"/>
    <property type="molecule type" value="Genomic_DNA"/>
</dbReference>
<feature type="signal peptide" evidence="8">
    <location>
        <begin position="1"/>
        <end position="30"/>
    </location>
</feature>
<feature type="domain" description="Tyrosinase copper-binding" evidence="10">
    <location>
        <begin position="303"/>
        <end position="314"/>
    </location>
</feature>
<dbReference type="InterPro" id="IPR008922">
    <property type="entry name" value="Di-copper_centre_dom_sf"/>
</dbReference>
<proteinExistence type="inferred from homology"/>
<dbReference type="Gene3D" id="1.10.1280.10">
    <property type="entry name" value="Di-copper center containing domain from catechol oxidase"/>
    <property type="match status" value="1"/>
</dbReference>
<keyword evidence="4" id="KW-0883">Thioether bond</keyword>
<dbReference type="InterPro" id="IPR022739">
    <property type="entry name" value="Polyphenol_oxidase_cen"/>
</dbReference>
<dbReference type="Pfam" id="PF00264">
    <property type="entry name" value="Tyrosinase"/>
    <property type="match status" value="1"/>
</dbReference>
<keyword evidence="6" id="KW-0186">Copper</keyword>
<evidence type="ECO:0000313" key="11">
    <source>
        <dbReference type="EMBL" id="CAK9201334.1"/>
    </source>
</evidence>
<evidence type="ECO:0000256" key="1">
    <source>
        <dbReference type="ARBA" id="ARBA00001973"/>
    </source>
</evidence>
<comment type="similarity">
    <text evidence="2">Belongs to the tyrosinase family.</text>
</comment>
<dbReference type="PROSITE" id="PS51257">
    <property type="entry name" value="PROKAR_LIPOPROTEIN"/>
    <property type="match status" value="1"/>
</dbReference>
<keyword evidence="5" id="KW-0560">Oxidoreductase</keyword>
<reference evidence="11" key="1">
    <citation type="submission" date="2024-02" db="EMBL/GenBank/DDBJ databases">
        <authorList>
            <consortium name="ELIXIR-Norway"/>
            <consortium name="Elixir Norway"/>
        </authorList>
    </citation>
    <scope>NUCLEOTIDE SEQUENCE</scope>
</reference>
<name>A0ABP0TNT6_9BRYO</name>
<keyword evidence="12" id="KW-1185">Reference proteome</keyword>
<protein>
    <recommendedName>
        <fullName evidence="9 10">Tyrosinase copper-binding domain-containing protein</fullName>
    </recommendedName>
</protein>
<evidence type="ECO:0000259" key="9">
    <source>
        <dbReference type="PROSITE" id="PS00497"/>
    </source>
</evidence>
<feature type="chain" id="PRO_5046255778" description="Tyrosinase copper-binding domain-containing protein" evidence="8">
    <location>
        <begin position="31"/>
        <end position="542"/>
    </location>
</feature>
<dbReference type="InterPro" id="IPR022740">
    <property type="entry name" value="Polyphenol_oxidase_C"/>
</dbReference>
<comment type="cofactor">
    <cofactor evidence="1">
        <name>Cu(2+)</name>
        <dbReference type="ChEBI" id="CHEBI:29036"/>
    </cofactor>
</comment>
<dbReference type="Proteomes" id="UP001497512">
    <property type="component" value="Chromosome 13"/>
</dbReference>
<dbReference type="Pfam" id="PF12143">
    <property type="entry name" value="PPO1_KFDV"/>
    <property type="match status" value="1"/>
</dbReference>
<evidence type="ECO:0000256" key="2">
    <source>
        <dbReference type="ARBA" id="ARBA00009928"/>
    </source>
</evidence>
<dbReference type="PANTHER" id="PTHR11474:SF76">
    <property type="entry name" value="SHKT DOMAIN-CONTAINING PROTEIN"/>
    <property type="match status" value="1"/>
</dbReference>
<dbReference type="SUPFAM" id="SSF48056">
    <property type="entry name" value="Di-copper centre-containing domain"/>
    <property type="match status" value="1"/>
</dbReference>
<gene>
    <name evidence="11" type="ORF">CSSPTR1EN2_LOCUS5855</name>
</gene>
<dbReference type="PRINTS" id="PR00092">
    <property type="entry name" value="TYROSINASE"/>
</dbReference>
<evidence type="ECO:0000256" key="4">
    <source>
        <dbReference type="ARBA" id="ARBA00022784"/>
    </source>
</evidence>
<accession>A0ABP0TNT6</accession>
<keyword evidence="8" id="KW-0732">Signal</keyword>